<feature type="transmembrane region" description="Helical" evidence="2">
    <location>
        <begin position="132"/>
        <end position="151"/>
    </location>
</feature>
<dbReference type="RefSeq" id="WP_094534232.1">
    <property type="nucleotide sequence ID" value="NZ_NHPJ01000129.1"/>
</dbReference>
<protein>
    <recommendedName>
        <fullName evidence="5">DUF1405 domain-containing protein</fullName>
    </recommendedName>
</protein>
<keyword evidence="2" id="KW-1133">Transmembrane helix</keyword>
<organism evidence="3 4">
    <name type="scientific">Halorubrum halodurans</name>
    <dbReference type="NCBI Taxonomy" id="1383851"/>
    <lineage>
        <taxon>Archaea</taxon>
        <taxon>Methanobacteriati</taxon>
        <taxon>Methanobacteriota</taxon>
        <taxon>Stenosarchaea group</taxon>
        <taxon>Halobacteria</taxon>
        <taxon>Halobacteriales</taxon>
        <taxon>Haloferacaceae</taxon>
        <taxon>Halorubrum</taxon>
    </lineage>
</organism>
<feature type="transmembrane region" description="Helical" evidence="2">
    <location>
        <begin position="71"/>
        <end position="93"/>
    </location>
</feature>
<feature type="region of interest" description="Disordered" evidence="1">
    <location>
        <begin position="1"/>
        <end position="21"/>
    </location>
</feature>
<sequence length="235" mass="25731">MDIVGALGRDPPERGSTQSGRRSRWVAPLPAALEDVAYRFVWVIVAINLLGTAFGFWYYRFQFARVPVEMWAFVPDSPGATLLIALALASWAVGRSSDTLAALAFFGNVKLGLWTPYVLVVFYPEFLATSGAALYAFLLVSHLGMVVQAFVLHRMTDFPVRAVAVATAWYTVDLLMDYFVPVVGGVTHTSLPYPDAQPWFTTTVLQVAAAGAVVLTVVPLFVALATRVETLRVRE</sequence>
<dbReference type="OrthoDB" id="160626at2157"/>
<proteinExistence type="predicted"/>
<evidence type="ECO:0000313" key="4">
    <source>
        <dbReference type="Proteomes" id="UP000216308"/>
    </source>
</evidence>
<dbReference type="InterPro" id="IPR009845">
    <property type="entry name" value="DUF1405"/>
</dbReference>
<dbReference type="PANTHER" id="PTHR40042:SF1">
    <property type="entry name" value="DUF1405 DOMAIN-CONTAINING PROTEIN"/>
    <property type="match status" value="1"/>
</dbReference>
<dbReference type="Pfam" id="PF07187">
    <property type="entry name" value="DUF1405"/>
    <property type="match status" value="1"/>
</dbReference>
<feature type="transmembrane region" description="Helical" evidence="2">
    <location>
        <begin position="100"/>
        <end position="120"/>
    </location>
</feature>
<dbReference type="EMBL" id="NHPJ01000129">
    <property type="protein sequence ID" value="OYR54244.1"/>
    <property type="molecule type" value="Genomic_DNA"/>
</dbReference>
<evidence type="ECO:0000256" key="2">
    <source>
        <dbReference type="SAM" id="Phobius"/>
    </source>
</evidence>
<evidence type="ECO:0000313" key="3">
    <source>
        <dbReference type="EMBL" id="OYR54244.1"/>
    </source>
</evidence>
<evidence type="ECO:0008006" key="5">
    <source>
        <dbReference type="Google" id="ProtNLM"/>
    </source>
</evidence>
<keyword evidence="2" id="KW-0472">Membrane</keyword>
<keyword evidence="2" id="KW-0812">Transmembrane</keyword>
<dbReference type="Proteomes" id="UP000216308">
    <property type="component" value="Unassembled WGS sequence"/>
</dbReference>
<evidence type="ECO:0000256" key="1">
    <source>
        <dbReference type="SAM" id="MobiDB-lite"/>
    </source>
</evidence>
<feature type="transmembrane region" description="Helical" evidence="2">
    <location>
        <begin position="163"/>
        <end position="184"/>
    </location>
</feature>
<keyword evidence="4" id="KW-1185">Reference proteome</keyword>
<dbReference type="AlphaFoldDB" id="A0A256ICG7"/>
<reference evidence="3 4" key="1">
    <citation type="journal article" date="2014" name="Front. Microbiol.">
        <title>Population and genomic analysis of the genus Halorubrum.</title>
        <authorList>
            <person name="Fullmer M.S."/>
            <person name="Soucy S.M."/>
            <person name="Swithers K.S."/>
            <person name="Makkay A.M."/>
            <person name="Wheeler R."/>
            <person name="Ventosa A."/>
            <person name="Gogarten J.P."/>
            <person name="Papke R.T."/>
        </authorList>
    </citation>
    <scope>NUCLEOTIDE SEQUENCE [LARGE SCALE GENOMIC DNA]</scope>
    <source>
        <strain evidence="3 4">Cb34</strain>
    </source>
</reference>
<name>A0A256ICG7_9EURY</name>
<dbReference type="PANTHER" id="PTHR40042">
    <property type="entry name" value="HYPOTHETICAL MEMBRANE SPANNING PROTEIN"/>
    <property type="match status" value="1"/>
</dbReference>
<comment type="caution">
    <text evidence="3">The sequence shown here is derived from an EMBL/GenBank/DDBJ whole genome shotgun (WGS) entry which is preliminary data.</text>
</comment>
<gene>
    <name evidence="3" type="ORF">DJ70_14480</name>
</gene>
<feature type="transmembrane region" description="Helical" evidence="2">
    <location>
        <begin position="40"/>
        <end position="59"/>
    </location>
</feature>
<feature type="transmembrane region" description="Helical" evidence="2">
    <location>
        <begin position="204"/>
        <end position="225"/>
    </location>
</feature>
<accession>A0A256ICG7</accession>